<dbReference type="RefSeq" id="WP_048354415.1">
    <property type="nucleotide sequence ID" value="NZ_CP023481.1"/>
</dbReference>
<evidence type="ECO:0000259" key="4">
    <source>
        <dbReference type="Pfam" id="PF14748"/>
    </source>
</evidence>
<organism evidence="5 7">
    <name type="scientific">Bacillus glycinifermentans</name>
    <dbReference type="NCBI Taxonomy" id="1664069"/>
    <lineage>
        <taxon>Bacteria</taxon>
        <taxon>Bacillati</taxon>
        <taxon>Bacillota</taxon>
        <taxon>Bacilli</taxon>
        <taxon>Bacillales</taxon>
        <taxon>Bacillaceae</taxon>
        <taxon>Bacillus</taxon>
    </lineage>
</organism>
<reference evidence="5 7" key="1">
    <citation type="journal article" date="2015" name="Int. J. Syst. Evol. Microbiol.">
        <title>Bacillus glycinifermentans sp. nov., isolated from fermented soybean paste.</title>
        <authorList>
            <person name="Kim S.J."/>
            <person name="Dunlap C.A."/>
            <person name="Kwon S.W."/>
            <person name="Rooney A.P."/>
        </authorList>
    </citation>
    <scope>NUCLEOTIDE SEQUENCE [LARGE SCALE GENOMIC DNA]</scope>
    <source>
        <strain evidence="5 7">GO-13</strain>
    </source>
</reference>
<protein>
    <submittedName>
        <fullName evidence="5 6">Pyrroline-5-carboxylate reductase</fullName>
        <ecNumber evidence="6">1.5.1.2</ecNumber>
    </submittedName>
</protein>
<dbReference type="InterPro" id="IPR036291">
    <property type="entry name" value="NAD(P)-bd_dom_sf"/>
</dbReference>
<dbReference type="EMBL" id="JARRTL010000026">
    <property type="protein sequence ID" value="MEC0487048.1"/>
    <property type="molecule type" value="Genomic_DNA"/>
</dbReference>
<gene>
    <name evidence="6" type="primary">proG</name>
    <name evidence="5" type="ORF">AB447_223340</name>
    <name evidence="6" type="ORF">P8828_20040</name>
</gene>
<dbReference type="PIRSF" id="PIRSF000193">
    <property type="entry name" value="Pyrrol-5-carb_rd"/>
    <property type="match status" value="1"/>
</dbReference>
<dbReference type="SUPFAM" id="SSF51735">
    <property type="entry name" value="NAD(P)-binding Rossmann-fold domains"/>
    <property type="match status" value="1"/>
</dbReference>
<dbReference type="GO" id="GO:0004735">
    <property type="term" value="F:pyrroline-5-carboxylate reductase activity"/>
    <property type="evidence" value="ECO:0007669"/>
    <property type="project" value="UniProtKB-EC"/>
</dbReference>
<dbReference type="InterPro" id="IPR029036">
    <property type="entry name" value="P5CR_dimer"/>
</dbReference>
<comment type="similarity">
    <text evidence="1">Belongs to the pyrroline-5-carboxylate reductase family.</text>
</comment>
<keyword evidence="8" id="KW-1185">Reference proteome</keyword>
<feature type="domain" description="Pyrroline-5-carboxylate reductase catalytic N-terminal" evidence="3">
    <location>
        <begin position="3"/>
        <end position="98"/>
    </location>
</feature>
<dbReference type="Pfam" id="PF14748">
    <property type="entry name" value="P5CR_dimer"/>
    <property type="match status" value="1"/>
</dbReference>
<dbReference type="EC" id="1.5.1.2" evidence="6"/>
<accession>A0A0J6EA97</accession>
<dbReference type="GO" id="GO:0055129">
    <property type="term" value="P:L-proline biosynthetic process"/>
    <property type="evidence" value="ECO:0007669"/>
    <property type="project" value="TreeGrafter"/>
</dbReference>
<dbReference type="OrthoDB" id="9805754at2"/>
<dbReference type="PATRIC" id="fig|1664069.3.peg.289"/>
<evidence type="ECO:0000313" key="7">
    <source>
        <dbReference type="Proteomes" id="UP000036168"/>
    </source>
</evidence>
<dbReference type="InterPro" id="IPR000304">
    <property type="entry name" value="Pyrroline-COOH_reductase"/>
</dbReference>
<comment type="caution">
    <text evidence="5">The sequence shown here is derived from an EMBL/GenBank/DDBJ whole genome shotgun (WGS) entry which is preliminary data.</text>
</comment>
<dbReference type="EMBL" id="LECW02000036">
    <property type="protein sequence ID" value="KRT91390.1"/>
    <property type="molecule type" value="Genomic_DNA"/>
</dbReference>
<feature type="binding site" evidence="2">
    <location>
        <position position="35"/>
    </location>
    <ligand>
        <name>NADP(+)</name>
        <dbReference type="ChEBI" id="CHEBI:58349"/>
    </ligand>
</feature>
<feature type="binding site" evidence="2">
    <location>
        <begin position="7"/>
        <end position="12"/>
    </location>
    <ligand>
        <name>NADP(+)</name>
        <dbReference type="ChEBI" id="CHEBI:58349"/>
    </ligand>
</feature>
<evidence type="ECO:0000313" key="6">
    <source>
        <dbReference type="EMBL" id="MEC0487048.1"/>
    </source>
</evidence>
<evidence type="ECO:0000256" key="2">
    <source>
        <dbReference type="PIRSR" id="PIRSR000193-1"/>
    </source>
</evidence>
<reference evidence="5" key="2">
    <citation type="submission" date="2015-10" db="EMBL/GenBank/DDBJ databases">
        <authorList>
            <person name="Gilbert D.G."/>
        </authorList>
    </citation>
    <scope>NUCLEOTIDE SEQUENCE</scope>
    <source>
        <strain evidence="5">GO-13</strain>
    </source>
</reference>
<dbReference type="InterPro" id="IPR028939">
    <property type="entry name" value="P5C_Rdtase_cat_N"/>
</dbReference>
<dbReference type="Proteomes" id="UP001341297">
    <property type="component" value="Unassembled WGS sequence"/>
</dbReference>
<dbReference type="Proteomes" id="UP000036168">
    <property type="component" value="Unassembled WGS sequence"/>
</dbReference>
<dbReference type="InterPro" id="IPR008927">
    <property type="entry name" value="6-PGluconate_DH-like_C_sf"/>
</dbReference>
<name>A0A0J6EAM6_9BACI</name>
<reference evidence="6 8" key="3">
    <citation type="submission" date="2023-03" db="EMBL/GenBank/DDBJ databases">
        <title>Agriculturally important microbes genome sequencing.</title>
        <authorList>
            <person name="Dunlap C."/>
        </authorList>
    </citation>
    <scope>NUCLEOTIDE SEQUENCE [LARGE SCALE GENOMIC DNA]</scope>
    <source>
        <strain evidence="6 8">CBP-3203</strain>
    </source>
</reference>
<keyword evidence="6" id="KW-0560">Oxidoreductase</keyword>
<keyword evidence="2" id="KW-0521">NADP</keyword>
<evidence type="ECO:0000313" key="8">
    <source>
        <dbReference type="Proteomes" id="UP001341297"/>
    </source>
</evidence>
<accession>A0A0J6EAM6</accession>
<evidence type="ECO:0000259" key="3">
    <source>
        <dbReference type="Pfam" id="PF03807"/>
    </source>
</evidence>
<dbReference type="Gene3D" id="3.40.50.720">
    <property type="entry name" value="NAD(P)-binding Rossmann-like Domain"/>
    <property type="match status" value="1"/>
</dbReference>
<dbReference type="Pfam" id="PF03807">
    <property type="entry name" value="F420_oxidored"/>
    <property type="match status" value="1"/>
</dbReference>
<evidence type="ECO:0000256" key="1">
    <source>
        <dbReference type="ARBA" id="ARBA00005525"/>
    </source>
</evidence>
<dbReference type="Gene3D" id="1.10.3730.10">
    <property type="entry name" value="ProC C-terminal domain-like"/>
    <property type="match status" value="1"/>
</dbReference>
<dbReference type="SUPFAM" id="SSF48179">
    <property type="entry name" value="6-phosphogluconate dehydrogenase C-terminal domain-like"/>
    <property type="match status" value="1"/>
</dbReference>
<dbReference type="AlphaFoldDB" id="A0A0J6EAM6"/>
<dbReference type="STRING" id="1664069.BGLY_1384"/>
<feature type="domain" description="Pyrroline-5-carboxylate reductase dimerisation" evidence="4">
    <location>
        <begin position="160"/>
        <end position="263"/>
    </location>
</feature>
<dbReference type="PANTHER" id="PTHR11645">
    <property type="entry name" value="PYRROLINE-5-CARBOXYLATE REDUCTASE"/>
    <property type="match status" value="1"/>
</dbReference>
<dbReference type="PANTHER" id="PTHR11645:SF53">
    <property type="entry name" value="PYRROLINE-5-CARBOXYLATE REDUCTASE 3"/>
    <property type="match status" value="1"/>
</dbReference>
<proteinExistence type="inferred from homology"/>
<sequence length="277" mass="30599">MNKIGFIGFGSMADMIASKLLEQGKIDDHMVSVNTRTIGSRAEELAKRYPNVSFQSAEELAKECGLIFICVPPLAVEEAVTKISPFLRKDAHIVSIAAAVTIRRLHKWTDRQVSRYIPTLTSETGTGISLVVHGEGVTEDNKKRLEEYLSLFSTVKNIREADIDAASNLTSSSPGFIASIFEEFAQAALRNSSLTKEEAFDFLIHSLVGTGKLLLEKQMTFEETLQRVATKGGITAEGADAIRKAAPQMFDEVFVRTMEKYKEINGAVNRRKNGIHE</sequence>
<evidence type="ECO:0000313" key="5">
    <source>
        <dbReference type="EMBL" id="KRT91390.1"/>
    </source>
</evidence>
<dbReference type="NCBIfam" id="NF005384">
    <property type="entry name" value="PRK06928.1"/>
    <property type="match status" value="1"/>
</dbReference>